<dbReference type="PANTHER" id="PTHR46310:SF7">
    <property type="entry name" value="AMIDASE 1"/>
    <property type="match status" value="1"/>
</dbReference>
<dbReference type="InterPro" id="IPR036928">
    <property type="entry name" value="AS_sf"/>
</dbReference>
<dbReference type="Proteomes" id="UP001551695">
    <property type="component" value="Unassembled WGS sequence"/>
</dbReference>
<evidence type="ECO:0000313" key="3">
    <source>
        <dbReference type="Proteomes" id="UP001551695"/>
    </source>
</evidence>
<dbReference type="SUPFAM" id="SSF75304">
    <property type="entry name" value="Amidase signature (AS) enzymes"/>
    <property type="match status" value="1"/>
</dbReference>
<gene>
    <name evidence="2" type="ORF">AB0I48_00250</name>
</gene>
<dbReference type="PANTHER" id="PTHR46310">
    <property type="entry name" value="AMIDASE 1"/>
    <property type="match status" value="1"/>
</dbReference>
<dbReference type="EMBL" id="JBFAKC010000001">
    <property type="protein sequence ID" value="MEV0705977.1"/>
    <property type="molecule type" value="Genomic_DNA"/>
</dbReference>
<dbReference type="InterPro" id="IPR023631">
    <property type="entry name" value="Amidase_dom"/>
</dbReference>
<evidence type="ECO:0000313" key="2">
    <source>
        <dbReference type="EMBL" id="MEV0705977.1"/>
    </source>
</evidence>
<dbReference type="RefSeq" id="WP_357778930.1">
    <property type="nucleotide sequence ID" value="NZ_JBFAKC010000001.1"/>
</dbReference>
<feature type="domain" description="Amidase" evidence="1">
    <location>
        <begin position="27"/>
        <end position="200"/>
    </location>
</feature>
<name>A0ABV3FKN4_9NOCA</name>
<organism evidence="2 3">
    <name type="scientific">Nocardia aurea</name>
    <dbReference type="NCBI Taxonomy" id="2144174"/>
    <lineage>
        <taxon>Bacteria</taxon>
        <taxon>Bacillati</taxon>
        <taxon>Actinomycetota</taxon>
        <taxon>Actinomycetes</taxon>
        <taxon>Mycobacteriales</taxon>
        <taxon>Nocardiaceae</taxon>
        <taxon>Nocardia</taxon>
    </lineage>
</organism>
<accession>A0ABV3FKN4</accession>
<reference evidence="2 3" key="1">
    <citation type="submission" date="2024-06" db="EMBL/GenBank/DDBJ databases">
        <title>The Natural Products Discovery Center: Release of the First 8490 Sequenced Strains for Exploring Actinobacteria Biosynthetic Diversity.</title>
        <authorList>
            <person name="Kalkreuter E."/>
            <person name="Kautsar S.A."/>
            <person name="Yang D."/>
            <person name="Bader C.D."/>
            <person name="Teijaro C.N."/>
            <person name="Fluegel L."/>
            <person name="Davis C.M."/>
            <person name="Simpson J.R."/>
            <person name="Lauterbach L."/>
            <person name="Steele A.D."/>
            <person name="Gui C."/>
            <person name="Meng S."/>
            <person name="Li G."/>
            <person name="Viehrig K."/>
            <person name="Ye F."/>
            <person name="Su P."/>
            <person name="Kiefer A.F."/>
            <person name="Nichols A."/>
            <person name="Cepeda A.J."/>
            <person name="Yan W."/>
            <person name="Fan B."/>
            <person name="Jiang Y."/>
            <person name="Adhikari A."/>
            <person name="Zheng C.-J."/>
            <person name="Schuster L."/>
            <person name="Cowan T.M."/>
            <person name="Smanski M.J."/>
            <person name="Chevrette M.G."/>
            <person name="De Carvalho L.P.S."/>
            <person name="Shen B."/>
        </authorList>
    </citation>
    <scope>NUCLEOTIDE SEQUENCE [LARGE SCALE GENOMIC DNA]</scope>
    <source>
        <strain evidence="2 3">NPDC050403</strain>
    </source>
</reference>
<proteinExistence type="predicted"/>
<protein>
    <submittedName>
        <fullName evidence="2">Amidase family protein</fullName>
    </submittedName>
</protein>
<dbReference type="Gene3D" id="3.90.1300.10">
    <property type="entry name" value="Amidase signature (AS) domain"/>
    <property type="match status" value="1"/>
</dbReference>
<evidence type="ECO:0000259" key="1">
    <source>
        <dbReference type="Pfam" id="PF01425"/>
    </source>
</evidence>
<sequence length="399" mass="40405">MTRPATVEQVDTRVWRLIGAPLVEATAPGPLTGRTVAVKDLYALAGFTVGAGVPGYELGRPTATADAAVPARLLAAGARITGIAQTDEFAYSLTGANGRYGMPVNPAAPERIPGGSTSGSAVAVAGGEVDIGLGTDTAGSIRVPASYQGLCGIRGTHGRADTTGLLPLAQSFDTVGWVTRDGATLASVAECVLDGDTSTPTGFAVDPALCDHADTPIAAAVRATATAVGAVPVAVRPAETWLAAFRAVQGFEAWTNHGDWVAAHPGLLAPDVAARFAFAATVTAERAGAARAVLAEASERIRAAVGDRALLLPACATPPPSRTAGRSVWETTRARTLRLTCLASIAGLPAVTVPLGRHAGAPFGLCLLGARGTDHSLIRLALGVAAVVAEESHHSEDSR</sequence>
<dbReference type="Pfam" id="PF01425">
    <property type="entry name" value="Amidase"/>
    <property type="match status" value="1"/>
</dbReference>
<keyword evidence="3" id="KW-1185">Reference proteome</keyword>
<comment type="caution">
    <text evidence="2">The sequence shown here is derived from an EMBL/GenBank/DDBJ whole genome shotgun (WGS) entry which is preliminary data.</text>
</comment>